<reference evidence="3" key="2">
    <citation type="submission" date="2015-01" db="EMBL/GenBank/DDBJ databases">
        <title>Evolutionary Origins and Diversification of the Mycorrhizal Mutualists.</title>
        <authorList>
            <consortium name="DOE Joint Genome Institute"/>
            <consortium name="Mycorrhizal Genomics Consortium"/>
            <person name="Kohler A."/>
            <person name="Kuo A."/>
            <person name="Nagy L.G."/>
            <person name="Floudas D."/>
            <person name="Copeland A."/>
            <person name="Barry K.W."/>
            <person name="Cichocki N."/>
            <person name="Veneault-Fourrey C."/>
            <person name="LaButti K."/>
            <person name="Lindquist E.A."/>
            <person name="Lipzen A."/>
            <person name="Lundell T."/>
            <person name="Morin E."/>
            <person name="Murat C."/>
            <person name="Riley R."/>
            <person name="Ohm R."/>
            <person name="Sun H."/>
            <person name="Tunlid A."/>
            <person name="Henrissat B."/>
            <person name="Grigoriev I.V."/>
            <person name="Hibbett D.S."/>
            <person name="Martin F."/>
        </authorList>
    </citation>
    <scope>NUCLEOTIDE SEQUENCE [LARGE SCALE GENOMIC DNA]</scope>
    <source>
        <strain evidence="3">MAFF 305830</strain>
    </source>
</reference>
<feature type="transmembrane region" description="Helical" evidence="1">
    <location>
        <begin position="309"/>
        <end position="331"/>
    </location>
</feature>
<dbReference type="AlphaFoldDB" id="A0A0C3AQ83"/>
<organism evidence="2 3">
    <name type="scientific">Serendipita vermifera MAFF 305830</name>
    <dbReference type="NCBI Taxonomy" id="933852"/>
    <lineage>
        <taxon>Eukaryota</taxon>
        <taxon>Fungi</taxon>
        <taxon>Dikarya</taxon>
        <taxon>Basidiomycota</taxon>
        <taxon>Agaricomycotina</taxon>
        <taxon>Agaricomycetes</taxon>
        <taxon>Sebacinales</taxon>
        <taxon>Serendipitaceae</taxon>
        <taxon>Serendipita</taxon>
    </lineage>
</organism>
<proteinExistence type="predicted"/>
<evidence type="ECO:0000313" key="3">
    <source>
        <dbReference type="Proteomes" id="UP000054097"/>
    </source>
</evidence>
<evidence type="ECO:0000256" key="1">
    <source>
        <dbReference type="SAM" id="Phobius"/>
    </source>
</evidence>
<gene>
    <name evidence="2" type="ORF">M408DRAFT_333040</name>
</gene>
<dbReference type="Proteomes" id="UP000054097">
    <property type="component" value="Unassembled WGS sequence"/>
</dbReference>
<keyword evidence="3" id="KW-1185">Reference proteome</keyword>
<protein>
    <submittedName>
        <fullName evidence="2">Uncharacterized protein</fullName>
    </submittedName>
</protein>
<accession>A0A0C3AQ83</accession>
<feature type="transmembrane region" description="Helical" evidence="1">
    <location>
        <begin position="176"/>
        <end position="192"/>
    </location>
</feature>
<feature type="transmembrane region" description="Helical" evidence="1">
    <location>
        <begin position="21"/>
        <end position="40"/>
    </location>
</feature>
<feature type="transmembrane region" description="Helical" evidence="1">
    <location>
        <begin position="212"/>
        <end position="239"/>
    </location>
</feature>
<evidence type="ECO:0000313" key="2">
    <source>
        <dbReference type="EMBL" id="KIM22209.1"/>
    </source>
</evidence>
<keyword evidence="1" id="KW-1133">Transmembrane helix</keyword>
<dbReference type="EMBL" id="KN824361">
    <property type="protein sequence ID" value="KIM22209.1"/>
    <property type="molecule type" value="Genomic_DNA"/>
</dbReference>
<reference evidence="2 3" key="1">
    <citation type="submission" date="2014-04" db="EMBL/GenBank/DDBJ databases">
        <authorList>
            <consortium name="DOE Joint Genome Institute"/>
            <person name="Kuo A."/>
            <person name="Zuccaro A."/>
            <person name="Kohler A."/>
            <person name="Nagy L.G."/>
            <person name="Floudas D."/>
            <person name="Copeland A."/>
            <person name="Barry K.W."/>
            <person name="Cichocki N."/>
            <person name="Veneault-Fourrey C."/>
            <person name="LaButti K."/>
            <person name="Lindquist E.A."/>
            <person name="Lipzen A."/>
            <person name="Lundell T."/>
            <person name="Morin E."/>
            <person name="Murat C."/>
            <person name="Sun H."/>
            <person name="Tunlid A."/>
            <person name="Henrissat B."/>
            <person name="Grigoriev I.V."/>
            <person name="Hibbett D.S."/>
            <person name="Martin F."/>
            <person name="Nordberg H.P."/>
            <person name="Cantor M.N."/>
            <person name="Hua S.X."/>
        </authorList>
    </citation>
    <scope>NUCLEOTIDE SEQUENCE [LARGE SCALE GENOMIC DNA]</scope>
    <source>
        <strain evidence="2 3">MAFF 305830</strain>
    </source>
</reference>
<dbReference type="HOGENOM" id="CLU_769791_0_0_1"/>
<keyword evidence="1" id="KW-0812">Transmembrane</keyword>
<feature type="transmembrane region" description="Helical" evidence="1">
    <location>
        <begin position="268"/>
        <end position="289"/>
    </location>
</feature>
<dbReference type="OrthoDB" id="3754585at2759"/>
<feature type="transmembrane region" description="Helical" evidence="1">
    <location>
        <begin position="46"/>
        <end position="67"/>
    </location>
</feature>
<name>A0A0C3AQ83_SERVB</name>
<keyword evidence="1" id="KW-0472">Membrane</keyword>
<sequence>MGTQLGNSTNFECKLSDKGEALVTLYITAITTIVTTITNANFIESFILAWIAWLPFFRGAIGVGIYVRSMYPRMKTYIKQIFPDPKDDEQAEAEEPLVDSEDGYELGRLNHAHNTRRGGGPFRRSRWSYTRSTEYYDDIHLSVITRFTWWFWHTYIPYSQWTWFFNHRDSIYPGSFFARGTGVGLVLVAMSFDYRSRVISSAGLGPRGPFVALAMCILSVVVFTSLFALMSTEFVYTLVRNRDKLGSTSMDVYISIGPFGWETTGTNAVVAPIYIIFSAIWAAGSFAFVPGRDPGADSSWEPGFPSVPILLRPFAGLFFMCFTGAIPFMVYQSADDSNGIGVLEFAQCAKTWDAIEQLAF</sequence>